<sequence>MQLSNVFPTSLVFLLQGAVTYGQGFGCKGNVMVSYWPNSGCVKMTGMKNELAEVIPAHWNNQASIYECASDKNHYLTEACCSNDQETKWKTVQMAVAGGLGLCMCWQFGEKANEPVEV</sequence>
<keyword evidence="1" id="KW-0732">Signal</keyword>
<gene>
    <name evidence="2" type="ORF">PGTUg99_013714</name>
</gene>
<organism evidence="2 3">
    <name type="scientific">Puccinia graminis f. sp. tritici</name>
    <dbReference type="NCBI Taxonomy" id="56615"/>
    <lineage>
        <taxon>Eukaryota</taxon>
        <taxon>Fungi</taxon>
        <taxon>Dikarya</taxon>
        <taxon>Basidiomycota</taxon>
        <taxon>Pucciniomycotina</taxon>
        <taxon>Pucciniomycetes</taxon>
        <taxon>Pucciniales</taxon>
        <taxon>Pucciniaceae</taxon>
        <taxon>Puccinia</taxon>
    </lineage>
</organism>
<evidence type="ECO:0000313" key="3">
    <source>
        <dbReference type="Proteomes" id="UP000325313"/>
    </source>
</evidence>
<feature type="signal peptide" evidence="1">
    <location>
        <begin position="1"/>
        <end position="22"/>
    </location>
</feature>
<reference evidence="2 3" key="1">
    <citation type="submission" date="2019-05" db="EMBL/GenBank/DDBJ databases">
        <title>Emergence of the Ug99 lineage of the wheat stem rust pathogen through somatic hybridization.</title>
        <authorList>
            <person name="Li F."/>
            <person name="Upadhyaya N.M."/>
            <person name="Sperschneider J."/>
            <person name="Matny O."/>
            <person name="Nguyen-Phuc H."/>
            <person name="Mago R."/>
            <person name="Raley C."/>
            <person name="Miller M.E."/>
            <person name="Silverstein K.A.T."/>
            <person name="Henningsen E."/>
            <person name="Hirsch C.D."/>
            <person name="Visser B."/>
            <person name="Pretorius Z.A."/>
            <person name="Steffenson B.J."/>
            <person name="Schwessinger B."/>
            <person name="Dodds P.N."/>
            <person name="Figueroa M."/>
        </authorList>
    </citation>
    <scope>NUCLEOTIDE SEQUENCE [LARGE SCALE GENOMIC DNA]</scope>
    <source>
        <strain evidence="2 3">Ug99</strain>
    </source>
</reference>
<dbReference type="AlphaFoldDB" id="A0A5B0QGD3"/>
<name>A0A5B0QGD3_PUCGR</name>
<dbReference type="EMBL" id="VDEP01000280">
    <property type="protein sequence ID" value="KAA1112258.1"/>
    <property type="molecule type" value="Genomic_DNA"/>
</dbReference>
<evidence type="ECO:0000313" key="2">
    <source>
        <dbReference type="EMBL" id="KAA1112258.1"/>
    </source>
</evidence>
<evidence type="ECO:0008006" key="4">
    <source>
        <dbReference type="Google" id="ProtNLM"/>
    </source>
</evidence>
<evidence type="ECO:0000256" key="1">
    <source>
        <dbReference type="SAM" id="SignalP"/>
    </source>
</evidence>
<comment type="caution">
    <text evidence="2">The sequence shown here is derived from an EMBL/GenBank/DDBJ whole genome shotgun (WGS) entry which is preliminary data.</text>
</comment>
<protein>
    <recommendedName>
        <fullName evidence="4">Secreted protein</fullName>
    </recommendedName>
</protein>
<feature type="chain" id="PRO_5022703774" description="Secreted protein" evidence="1">
    <location>
        <begin position="23"/>
        <end position="118"/>
    </location>
</feature>
<proteinExistence type="predicted"/>
<accession>A0A5B0QGD3</accession>
<dbReference type="Proteomes" id="UP000325313">
    <property type="component" value="Unassembled WGS sequence"/>
</dbReference>